<dbReference type="Proteomes" id="UP001339911">
    <property type="component" value="Unassembled WGS sequence"/>
</dbReference>
<comment type="caution">
    <text evidence="5">The sequence shown here is derived from an EMBL/GenBank/DDBJ whole genome shotgun (WGS) entry which is preliminary data.</text>
</comment>
<dbReference type="PANTHER" id="PTHR11783">
    <property type="entry name" value="SULFOTRANSFERASE SULT"/>
    <property type="match status" value="1"/>
</dbReference>
<name>A0ABU7SK01_9ACTN</name>
<proteinExistence type="inferred from homology"/>
<dbReference type="InterPro" id="IPR027417">
    <property type="entry name" value="P-loop_NTPase"/>
</dbReference>
<evidence type="ECO:0000256" key="3">
    <source>
        <dbReference type="SAM" id="MobiDB-lite"/>
    </source>
</evidence>
<feature type="region of interest" description="Disordered" evidence="3">
    <location>
        <begin position="142"/>
        <end position="161"/>
    </location>
</feature>
<protein>
    <submittedName>
        <fullName evidence="5">Sulfotransferase domain-containing protein</fullName>
    </submittedName>
</protein>
<dbReference type="Pfam" id="PF00685">
    <property type="entry name" value="Sulfotransfer_1"/>
    <property type="match status" value="1"/>
</dbReference>
<comment type="similarity">
    <text evidence="1">Belongs to the sulfotransferase 1 family.</text>
</comment>
<evidence type="ECO:0000256" key="1">
    <source>
        <dbReference type="ARBA" id="ARBA00005771"/>
    </source>
</evidence>
<dbReference type="EMBL" id="JAZGQL010000024">
    <property type="protein sequence ID" value="MEE6310293.1"/>
    <property type="molecule type" value="Genomic_DNA"/>
</dbReference>
<keyword evidence="6" id="KW-1185">Reference proteome</keyword>
<evidence type="ECO:0000313" key="6">
    <source>
        <dbReference type="Proteomes" id="UP001339911"/>
    </source>
</evidence>
<sequence length="312" mass="36258">MPQPTALYQNILMDSVRWHDFPFRDGDIVISTPPKCGTTWTQMICALLIFQSTDFPQPLDAMSRWPDLLTSRHEENLAILGAQRHRRFLKTHIPLDGLPYREEVEYVCVGRDPRDAAISWDNHIENTDFAVLIDRRVAAVGTEGLAGPTPDGEPERPDGLPDRLDSARDRFWAWIDNYDVLVGLAAMVHHLDTFWRARHLRNVTLLHYDGMRADLAGTMRRLATRFGIEVAEERWPELVRAARFDQMRARSQELTPDRGIWYDPTRFFHRGETGQWRELLDADDERRYRDRVRGLGVDPDLLRWLHQGAPLD</sequence>
<dbReference type="Gene3D" id="3.40.50.300">
    <property type="entry name" value="P-loop containing nucleotide triphosphate hydrolases"/>
    <property type="match status" value="1"/>
</dbReference>
<feature type="domain" description="Sulfotransferase" evidence="4">
    <location>
        <begin position="25"/>
        <end position="290"/>
    </location>
</feature>
<dbReference type="InterPro" id="IPR000863">
    <property type="entry name" value="Sulfotransferase_dom"/>
</dbReference>
<accession>A0ABU7SK01</accession>
<gene>
    <name evidence="5" type="ORF">V1634_25990</name>
</gene>
<organism evidence="5 6">
    <name type="scientific">Plantactinospora veratri</name>
    <dbReference type="NCBI Taxonomy" id="1436122"/>
    <lineage>
        <taxon>Bacteria</taxon>
        <taxon>Bacillati</taxon>
        <taxon>Actinomycetota</taxon>
        <taxon>Actinomycetes</taxon>
        <taxon>Micromonosporales</taxon>
        <taxon>Micromonosporaceae</taxon>
        <taxon>Plantactinospora</taxon>
    </lineage>
</organism>
<evidence type="ECO:0000259" key="4">
    <source>
        <dbReference type="Pfam" id="PF00685"/>
    </source>
</evidence>
<keyword evidence="2" id="KW-0808">Transferase</keyword>
<reference evidence="5 6" key="1">
    <citation type="submission" date="2024-01" db="EMBL/GenBank/DDBJ databases">
        <title>Genome insights into Plantactinospora veratri sp. nov.</title>
        <authorList>
            <person name="Wang L."/>
        </authorList>
    </citation>
    <scope>NUCLEOTIDE SEQUENCE [LARGE SCALE GENOMIC DNA]</scope>
    <source>
        <strain evidence="5 6">NEAU-FHS4</strain>
    </source>
</reference>
<dbReference type="RefSeq" id="WP_331210514.1">
    <property type="nucleotide sequence ID" value="NZ_JAZGQL010000024.1"/>
</dbReference>
<evidence type="ECO:0000313" key="5">
    <source>
        <dbReference type="EMBL" id="MEE6310293.1"/>
    </source>
</evidence>
<evidence type="ECO:0000256" key="2">
    <source>
        <dbReference type="ARBA" id="ARBA00022679"/>
    </source>
</evidence>
<dbReference type="SUPFAM" id="SSF52540">
    <property type="entry name" value="P-loop containing nucleoside triphosphate hydrolases"/>
    <property type="match status" value="1"/>
</dbReference>